<evidence type="ECO:0000313" key="1">
    <source>
        <dbReference type="EMBL" id="VDP71826.1"/>
    </source>
</evidence>
<accession>A0A183PQG7</accession>
<dbReference type="AlphaFoldDB" id="A0A183PQG7"/>
<name>A0A183PQG7_9TREM</name>
<proteinExistence type="predicted"/>
<keyword evidence="2" id="KW-1185">Reference proteome</keyword>
<sequence>MLTSLPPLSMILYPSSLGEDMKIHLSATTMDERVFEQAGRVDFMDELL</sequence>
<reference evidence="1 2" key="1">
    <citation type="submission" date="2018-11" db="EMBL/GenBank/DDBJ databases">
        <authorList>
            <consortium name="Pathogen Informatics"/>
        </authorList>
    </citation>
    <scope>NUCLEOTIDE SEQUENCE [LARGE SCALE GENOMIC DNA]</scope>
    <source>
        <strain>Denwood</strain>
        <strain evidence="2">Zambia</strain>
    </source>
</reference>
<dbReference type="Proteomes" id="UP000269396">
    <property type="component" value="Unassembled WGS sequence"/>
</dbReference>
<organism evidence="1 2">
    <name type="scientific">Schistosoma mattheei</name>
    <dbReference type="NCBI Taxonomy" id="31246"/>
    <lineage>
        <taxon>Eukaryota</taxon>
        <taxon>Metazoa</taxon>
        <taxon>Spiralia</taxon>
        <taxon>Lophotrochozoa</taxon>
        <taxon>Platyhelminthes</taxon>
        <taxon>Trematoda</taxon>
        <taxon>Digenea</taxon>
        <taxon>Strigeidida</taxon>
        <taxon>Schistosomatoidea</taxon>
        <taxon>Schistosomatidae</taxon>
        <taxon>Schistosoma</taxon>
    </lineage>
</organism>
<protein>
    <submittedName>
        <fullName evidence="1">Uncharacterized protein</fullName>
    </submittedName>
</protein>
<gene>
    <name evidence="1" type="ORF">SMTD_LOCUS16603</name>
</gene>
<evidence type="ECO:0000313" key="2">
    <source>
        <dbReference type="Proteomes" id="UP000269396"/>
    </source>
</evidence>
<dbReference type="EMBL" id="UZAL01037420">
    <property type="protein sequence ID" value="VDP71826.1"/>
    <property type="molecule type" value="Genomic_DNA"/>
</dbReference>